<evidence type="ECO:0000256" key="4">
    <source>
        <dbReference type="PROSITE-ProRule" id="PRU00134"/>
    </source>
</evidence>
<accession>A0A1Y2E8L3</accession>
<organism evidence="6 7">
    <name type="scientific">Pseudomassariella vexata</name>
    <dbReference type="NCBI Taxonomy" id="1141098"/>
    <lineage>
        <taxon>Eukaryota</taxon>
        <taxon>Fungi</taxon>
        <taxon>Dikarya</taxon>
        <taxon>Ascomycota</taxon>
        <taxon>Pezizomycotina</taxon>
        <taxon>Sordariomycetes</taxon>
        <taxon>Xylariomycetidae</taxon>
        <taxon>Amphisphaeriales</taxon>
        <taxon>Pseudomassariaceae</taxon>
        <taxon>Pseudomassariella</taxon>
    </lineage>
</organism>
<dbReference type="Gene3D" id="6.10.140.2220">
    <property type="match status" value="1"/>
</dbReference>
<gene>
    <name evidence="6" type="ORF">BCR38DRAFT_428100</name>
</gene>
<evidence type="ECO:0000313" key="6">
    <source>
        <dbReference type="EMBL" id="ORY67767.1"/>
    </source>
</evidence>
<comment type="caution">
    <text evidence="6">The sequence shown here is derived from an EMBL/GenBank/DDBJ whole genome shotgun (WGS) entry which is preliminary data.</text>
</comment>
<dbReference type="GeneID" id="63776086"/>
<dbReference type="RefSeq" id="XP_040718391.1">
    <property type="nucleotide sequence ID" value="XM_040859874.1"/>
</dbReference>
<dbReference type="PROSITE" id="PS50865">
    <property type="entry name" value="ZF_MYND_2"/>
    <property type="match status" value="1"/>
</dbReference>
<dbReference type="SUPFAM" id="SSF144232">
    <property type="entry name" value="HIT/MYND zinc finger-like"/>
    <property type="match status" value="1"/>
</dbReference>
<proteinExistence type="predicted"/>
<dbReference type="Proteomes" id="UP000193689">
    <property type="component" value="Unassembled WGS sequence"/>
</dbReference>
<keyword evidence="3" id="KW-0862">Zinc</keyword>
<evidence type="ECO:0000313" key="7">
    <source>
        <dbReference type="Proteomes" id="UP000193689"/>
    </source>
</evidence>
<evidence type="ECO:0000256" key="1">
    <source>
        <dbReference type="ARBA" id="ARBA00022723"/>
    </source>
</evidence>
<evidence type="ECO:0000256" key="2">
    <source>
        <dbReference type="ARBA" id="ARBA00022771"/>
    </source>
</evidence>
<sequence length="208" mass="23168">MIRQCAVCWLPGTLCTQCKSASYCSKTCQKADWPSHQLLCKAITRQGTRPTPAHKRALYFPAERRQPEFFWVECPHDDYPDDPGMPDILSIQAYVGAPHYASEKVRLNPRLGRFSPRMVEFFGANPMPKKMGNRSLRAACKAYGSVRRGWEGPLVVLGISAAPCDVTADEILGNGLAGGGIINYDDINLFDLRTIVDWSVWYSEGVVP</sequence>
<dbReference type="InterPro" id="IPR002893">
    <property type="entry name" value="Znf_MYND"/>
</dbReference>
<dbReference type="GO" id="GO:0008270">
    <property type="term" value="F:zinc ion binding"/>
    <property type="evidence" value="ECO:0007669"/>
    <property type="project" value="UniProtKB-KW"/>
</dbReference>
<name>A0A1Y2E8L3_9PEZI</name>
<feature type="domain" description="MYND-type" evidence="5">
    <location>
        <begin position="5"/>
        <end position="40"/>
    </location>
</feature>
<keyword evidence="7" id="KW-1185">Reference proteome</keyword>
<dbReference type="AlphaFoldDB" id="A0A1Y2E8L3"/>
<dbReference type="Pfam" id="PF01753">
    <property type="entry name" value="zf-MYND"/>
    <property type="match status" value="1"/>
</dbReference>
<protein>
    <recommendedName>
        <fullName evidence="5">MYND-type domain-containing protein</fullName>
    </recommendedName>
</protein>
<dbReference type="OrthoDB" id="437457at2759"/>
<dbReference type="InParanoid" id="A0A1Y2E8L3"/>
<reference evidence="6 7" key="1">
    <citation type="submission" date="2016-07" db="EMBL/GenBank/DDBJ databases">
        <title>Pervasive Adenine N6-methylation of Active Genes in Fungi.</title>
        <authorList>
            <consortium name="DOE Joint Genome Institute"/>
            <person name="Mondo S.J."/>
            <person name="Dannebaum R.O."/>
            <person name="Kuo R.C."/>
            <person name="Labutti K."/>
            <person name="Haridas S."/>
            <person name="Kuo A."/>
            <person name="Salamov A."/>
            <person name="Ahrendt S.R."/>
            <person name="Lipzen A."/>
            <person name="Sullivan W."/>
            <person name="Andreopoulos W.B."/>
            <person name="Clum A."/>
            <person name="Lindquist E."/>
            <person name="Daum C."/>
            <person name="Ramamoorthy G.K."/>
            <person name="Gryganskyi A."/>
            <person name="Culley D."/>
            <person name="Magnuson J.K."/>
            <person name="James T.Y."/>
            <person name="O'Malley M.A."/>
            <person name="Stajich J.E."/>
            <person name="Spatafora J.W."/>
            <person name="Visel A."/>
            <person name="Grigoriev I.V."/>
        </authorList>
    </citation>
    <scope>NUCLEOTIDE SEQUENCE [LARGE SCALE GENOMIC DNA]</scope>
    <source>
        <strain evidence="6 7">CBS 129021</strain>
    </source>
</reference>
<dbReference type="STRING" id="1141098.A0A1Y2E8L3"/>
<dbReference type="EMBL" id="MCFJ01000004">
    <property type="protein sequence ID" value="ORY67767.1"/>
    <property type="molecule type" value="Genomic_DNA"/>
</dbReference>
<keyword evidence="2 4" id="KW-0863">Zinc-finger</keyword>
<evidence type="ECO:0000259" key="5">
    <source>
        <dbReference type="PROSITE" id="PS50865"/>
    </source>
</evidence>
<keyword evidence="1" id="KW-0479">Metal-binding</keyword>
<evidence type="ECO:0000256" key="3">
    <source>
        <dbReference type="ARBA" id="ARBA00022833"/>
    </source>
</evidence>